<organism evidence="2 3">
    <name type="scientific">Polarella glacialis</name>
    <name type="common">Dinoflagellate</name>
    <dbReference type="NCBI Taxonomy" id="89957"/>
    <lineage>
        <taxon>Eukaryota</taxon>
        <taxon>Sar</taxon>
        <taxon>Alveolata</taxon>
        <taxon>Dinophyceae</taxon>
        <taxon>Suessiales</taxon>
        <taxon>Suessiaceae</taxon>
        <taxon>Polarella</taxon>
    </lineage>
</organism>
<dbReference type="OrthoDB" id="428770at2759"/>
<feature type="region of interest" description="Disordered" evidence="1">
    <location>
        <begin position="491"/>
        <end position="511"/>
    </location>
</feature>
<keyword evidence="3" id="KW-1185">Reference proteome</keyword>
<dbReference type="Gene3D" id="2.40.70.10">
    <property type="entry name" value="Acid Proteases"/>
    <property type="match status" value="2"/>
</dbReference>
<protein>
    <submittedName>
        <fullName evidence="2">Uncharacterized protein</fullName>
    </submittedName>
</protein>
<dbReference type="EMBL" id="CAJNNV010024242">
    <property type="protein sequence ID" value="CAE8609117.1"/>
    <property type="molecule type" value="Genomic_DNA"/>
</dbReference>
<evidence type="ECO:0000256" key="1">
    <source>
        <dbReference type="SAM" id="MobiDB-lite"/>
    </source>
</evidence>
<dbReference type="Proteomes" id="UP000654075">
    <property type="component" value="Unassembled WGS sequence"/>
</dbReference>
<reference evidence="2" key="1">
    <citation type="submission" date="2021-02" db="EMBL/GenBank/DDBJ databases">
        <authorList>
            <person name="Dougan E. K."/>
            <person name="Rhodes N."/>
            <person name="Thang M."/>
            <person name="Chan C."/>
        </authorList>
    </citation>
    <scope>NUCLEOTIDE SEQUENCE</scope>
</reference>
<feature type="region of interest" description="Disordered" evidence="1">
    <location>
        <begin position="412"/>
        <end position="451"/>
    </location>
</feature>
<evidence type="ECO:0000313" key="3">
    <source>
        <dbReference type="Proteomes" id="UP000654075"/>
    </source>
</evidence>
<sequence length="511" mass="54206">MNFLRHLPSCCRRRPASPRTPLLPAPARPNRPATTTSRTVKGSCLIAAAATASAKCSEIPESGWVAYLLVSPTRSSLAGVARSSELSQIIELHNGELEKDQDGPDVTKFLRPWRLADFVAFDEPEAARCLAWQTSRASGFRARLAALRGGLLPDESQQAIDSSSDVSLESGLDALTYVPVEFLHPKDRSRTVTVVALVDTGSTDCELRQSIIDQLGLPTAGRAQVETAANRMVSTAIHETVIRILGQEALVKLSPAEEDEDPSGHNGIGGRIESCNLTTDEDEEFGFLANSDDAMIGFSALAALGLLVDCRARRLVAPLAPGGPKLPSVPFLRGGNHVLLELANPGAPKRKASVRALVDTGCTDIDVSKKEILALGLAVDPFEGAAHFETAGGITIEAPIYRATARMLGREASVRVSPSEENGSDSDGSDGSDGSEDEDDEGSSSDDSDDEALLGHDALAALGLLVDCRHRRLLAAPWSSGPALLTSKATAAVAESADKAKRPRKRRAHHR</sequence>
<feature type="compositionally biased region" description="Basic residues" evidence="1">
    <location>
        <begin position="501"/>
        <end position="511"/>
    </location>
</feature>
<dbReference type="AlphaFoldDB" id="A0A813F3Z5"/>
<accession>A0A813F3Z5</accession>
<gene>
    <name evidence="2" type="ORF">PGLA1383_LOCUS26944</name>
</gene>
<evidence type="ECO:0000313" key="2">
    <source>
        <dbReference type="EMBL" id="CAE8609117.1"/>
    </source>
</evidence>
<dbReference type="InterPro" id="IPR021109">
    <property type="entry name" value="Peptidase_aspartic_dom_sf"/>
</dbReference>
<proteinExistence type="predicted"/>
<name>A0A813F3Z5_POLGL</name>
<feature type="compositionally biased region" description="Acidic residues" evidence="1">
    <location>
        <begin position="422"/>
        <end position="451"/>
    </location>
</feature>
<comment type="caution">
    <text evidence="2">The sequence shown here is derived from an EMBL/GenBank/DDBJ whole genome shotgun (WGS) entry which is preliminary data.</text>
</comment>
<feature type="region of interest" description="Disordered" evidence="1">
    <location>
        <begin position="1"/>
        <end position="36"/>
    </location>
</feature>